<organism evidence="2 3">
    <name type="scientific">Chrysochromulina tobinii</name>
    <dbReference type="NCBI Taxonomy" id="1460289"/>
    <lineage>
        <taxon>Eukaryota</taxon>
        <taxon>Haptista</taxon>
        <taxon>Haptophyta</taxon>
        <taxon>Prymnesiophyceae</taxon>
        <taxon>Prymnesiales</taxon>
        <taxon>Chrysochromulinaceae</taxon>
        <taxon>Chrysochromulina</taxon>
    </lineage>
</organism>
<gene>
    <name evidence="2" type="ORF">Ctob_005288</name>
</gene>
<feature type="compositionally biased region" description="Pro residues" evidence="1">
    <location>
        <begin position="1"/>
        <end position="54"/>
    </location>
</feature>
<feature type="non-terminal residue" evidence="2">
    <location>
        <position position="352"/>
    </location>
</feature>
<evidence type="ECO:0000313" key="3">
    <source>
        <dbReference type="Proteomes" id="UP000037460"/>
    </source>
</evidence>
<keyword evidence="3" id="KW-1185">Reference proteome</keyword>
<accession>A0A0M0JM83</accession>
<evidence type="ECO:0000313" key="2">
    <source>
        <dbReference type="EMBL" id="KOO27427.1"/>
    </source>
</evidence>
<feature type="non-terminal residue" evidence="2">
    <location>
        <position position="1"/>
    </location>
</feature>
<feature type="compositionally biased region" description="Basic and acidic residues" evidence="1">
    <location>
        <begin position="340"/>
        <end position="352"/>
    </location>
</feature>
<dbReference type="AlphaFoldDB" id="A0A0M0JM83"/>
<dbReference type="Proteomes" id="UP000037460">
    <property type="component" value="Unassembled WGS sequence"/>
</dbReference>
<feature type="compositionally biased region" description="Basic and acidic residues" evidence="1">
    <location>
        <begin position="67"/>
        <end position="76"/>
    </location>
</feature>
<sequence length="352" mass="36910">VPGPPPPPTPPPLASVGAPPPPPSGPPNPPPPAGAPNPPPAPGASLAPAPPPAPLQAAEPAWKRKQREKEAQEAAVKEAAASVKKQAFSSPPLAAQCVRLSGSRALGDTIASIVAQRQPEEVTLLVFDFDKTLTNGHASPTSSLEQRVRGGTHTIEALRETLATPGILRKVLTARPPTKSSVESVALQLNGSMQLGEFFATEASAEECAPFEYGSCGAMIAHAADVYASGYDKPSGISALVLDTCTVAAARANTKVEERACPPIRVHFFDDSVSNAYRVSSETVLATGAVPGMVGALPPQWDVQLTVYWWDLYVEEFEEQSINPASPDADFALAHVSESSNDKQKPAHEQNH</sequence>
<dbReference type="OrthoDB" id="196613at2759"/>
<feature type="region of interest" description="Disordered" evidence="1">
    <location>
        <begin position="328"/>
        <end position="352"/>
    </location>
</feature>
<evidence type="ECO:0000256" key="1">
    <source>
        <dbReference type="SAM" id="MobiDB-lite"/>
    </source>
</evidence>
<comment type="caution">
    <text evidence="2">The sequence shown here is derived from an EMBL/GenBank/DDBJ whole genome shotgun (WGS) entry which is preliminary data.</text>
</comment>
<dbReference type="EMBL" id="JWZX01002716">
    <property type="protein sequence ID" value="KOO27427.1"/>
    <property type="molecule type" value="Genomic_DNA"/>
</dbReference>
<reference evidence="3" key="1">
    <citation type="journal article" date="2015" name="PLoS Genet.">
        <title>Genome Sequence and Transcriptome Analyses of Chrysochromulina tobin: Metabolic Tools for Enhanced Algal Fitness in the Prominent Order Prymnesiales (Haptophyceae).</title>
        <authorList>
            <person name="Hovde B.T."/>
            <person name="Deodato C.R."/>
            <person name="Hunsperger H.M."/>
            <person name="Ryken S.A."/>
            <person name="Yost W."/>
            <person name="Jha R.K."/>
            <person name="Patterson J."/>
            <person name="Monnat R.J. Jr."/>
            <person name="Barlow S.B."/>
            <person name="Starkenburg S.R."/>
            <person name="Cattolico R.A."/>
        </authorList>
    </citation>
    <scope>NUCLEOTIDE SEQUENCE</scope>
    <source>
        <strain evidence="3">CCMP291</strain>
    </source>
</reference>
<feature type="region of interest" description="Disordered" evidence="1">
    <location>
        <begin position="1"/>
        <end position="77"/>
    </location>
</feature>
<name>A0A0M0JM83_9EUKA</name>
<protein>
    <submittedName>
        <fullName evidence="2">Uncharacterized protein</fullName>
    </submittedName>
</protein>
<proteinExistence type="predicted"/>